<feature type="region of interest" description="Disordered" evidence="1">
    <location>
        <begin position="1"/>
        <end position="136"/>
    </location>
</feature>
<feature type="compositionally biased region" description="Low complexity" evidence="1">
    <location>
        <begin position="56"/>
        <end position="73"/>
    </location>
</feature>
<organism evidence="2 3">
    <name type="scientific">Liparis tanakae</name>
    <name type="common">Tanaka's snailfish</name>
    <dbReference type="NCBI Taxonomy" id="230148"/>
    <lineage>
        <taxon>Eukaryota</taxon>
        <taxon>Metazoa</taxon>
        <taxon>Chordata</taxon>
        <taxon>Craniata</taxon>
        <taxon>Vertebrata</taxon>
        <taxon>Euteleostomi</taxon>
        <taxon>Actinopterygii</taxon>
        <taxon>Neopterygii</taxon>
        <taxon>Teleostei</taxon>
        <taxon>Neoteleostei</taxon>
        <taxon>Acanthomorphata</taxon>
        <taxon>Eupercaria</taxon>
        <taxon>Perciformes</taxon>
        <taxon>Cottioidei</taxon>
        <taxon>Cottales</taxon>
        <taxon>Liparidae</taxon>
        <taxon>Liparis</taxon>
    </lineage>
</organism>
<feature type="compositionally biased region" description="Polar residues" evidence="1">
    <location>
        <begin position="7"/>
        <end position="34"/>
    </location>
</feature>
<comment type="caution">
    <text evidence="2">The sequence shown here is derived from an EMBL/GenBank/DDBJ whole genome shotgun (WGS) entry which is preliminary data.</text>
</comment>
<reference evidence="2 3" key="1">
    <citation type="submission" date="2019-03" db="EMBL/GenBank/DDBJ databases">
        <title>First draft genome of Liparis tanakae, snailfish: a comprehensive survey of snailfish specific genes.</title>
        <authorList>
            <person name="Kim W."/>
            <person name="Song I."/>
            <person name="Jeong J.-H."/>
            <person name="Kim D."/>
            <person name="Kim S."/>
            <person name="Ryu S."/>
            <person name="Song J.Y."/>
            <person name="Lee S.K."/>
        </authorList>
    </citation>
    <scope>NUCLEOTIDE SEQUENCE [LARGE SCALE GENOMIC DNA]</scope>
    <source>
        <tissue evidence="2">Muscle</tissue>
    </source>
</reference>
<accession>A0A4Z2IE99</accession>
<evidence type="ECO:0000256" key="1">
    <source>
        <dbReference type="SAM" id="MobiDB-lite"/>
    </source>
</evidence>
<dbReference type="EMBL" id="SRLO01000093">
    <property type="protein sequence ID" value="TNN76429.1"/>
    <property type="molecule type" value="Genomic_DNA"/>
</dbReference>
<feature type="region of interest" description="Disordered" evidence="1">
    <location>
        <begin position="155"/>
        <end position="187"/>
    </location>
</feature>
<evidence type="ECO:0000313" key="2">
    <source>
        <dbReference type="EMBL" id="TNN76429.1"/>
    </source>
</evidence>
<feature type="compositionally biased region" description="Low complexity" evidence="1">
    <location>
        <begin position="80"/>
        <end position="89"/>
    </location>
</feature>
<dbReference type="Proteomes" id="UP000314294">
    <property type="component" value="Unassembled WGS sequence"/>
</dbReference>
<proteinExistence type="predicted"/>
<gene>
    <name evidence="2" type="ORF">EYF80_013294</name>
</gene>
<feature type="compositionally biased region" description="Low complexity" evidence="1">
    <location>
        <begin position="104"/>
        <end position="131"/>
    </location>
</feature>
<evidence type="ECO:0000313" key="3">
    <source>
        <dbReference type="Proteomes" id="UP000314294"/>
    </source>
</evidence>
<dbReference type="AlphaFoldDB" id="A0A4Z2IE99"/>
<keyword evidence="3" id="KW-1185">Reference proteome</keyword>
<protein>
    <submittedName>
        <fullName evidence="2">Uncharacterized protein</fullName>
    </submittedName>
</protein>
<name>A0A4Z2IE99_9TELE</name>
<feature type="compositionally biased region" description="Basic and acidic residues" evidence="1">
    <location>
        <begin position="155"/>
        <end position="169"/>
    </location>
</feature>
<sequence>MKRQPWNEVSTRPSTTTASGMATQPTMKSATARQTMRPLHLKLIQTETERRIQISTHPPYTDTTSTPTTRQSTPPHPRTARSPSPTSSACHNDPLAATPPPITQQPVTPSSSTITSAPDASQMASSSSSSSFTREVLEGLRGDGVRNLTEMLASGREERGAVGEADLDRSSLLSNNTRSGRGPQTRRFHCERADGRHGPWTVG</sequence>